<dbReference type="InterPro" id="IPR053164">
    <property type="entry name" value="IS1016-like_transposase"/>
</dbReference>
<organism evidence="2 3">
    <name type="scientific">Chryseobacterium shigense</name>
    <dbReference type="NCBI Taxonomy" id="297244"/>
    <lineage>
        <taxon>Bacteria</taxon>
        <taxon>Pseudomonadati</taxon>
        <taxon>Bacteroidota</taxon>
        <taxon>Flavobacteriia</taxon>
        <taxon>Flavobacteriales</taxon>
        <taxon>Weeksellaceae</taxon>
        <taxon>Chryseobacterium group</taxon>
        <taxon>Chryseobacterium</taxon>
    </lineage>
</organism>
<dbReference type="Proteomes" id="UP000186373">
    <property type="component" value="Unassembled WGS sequence"/>
</dbReference>
<protein>
    <submittedName>
        <fullName evidence="2">ISXO2-like transposase domain-containing protein</fullName>
    </submittedName>
</protein>
<dbReference type="RefSeq" id="WP_076504723.1">
    <property type="nucleotide sequence ID" value="NZ_FTNY01000001.1"/>
</dbReference>
<dbReference type="NCBIfam" id="NF033547">
    <property type="entry name" value="transpos_IS1595"/>
    <property type="match status" value="1"/>
</dbReference>
<name>A0A1N7HZ35_9FLAO</name>
<dbReference type="SMART" id="SM01126">
    <property type="entry name" value="DDE_Tnp_IS1595"/>
    <property type="match status" value="1"/>
</dbReference>
<sequence>MLKFNSILDLIRAFPDEQSCIDYLTQLRWKNGVVSPFDATSKVYVCKDNRYKCKNTGKYFNARTNTIFEGSKISLQNWFIAIYLYTSHKRGISSYQLAKDLDVTQKTAWFILQRLRYATEHESFQKEFEGIVQCDETFVGGKNKNRHADKKVKNSQGRSFKDKVPVFGAIEESTGWVKAIVVSDTKAKTIQPLLYEHIKKDSHIMTDEWHAYKNIGNYFHTHTYVDHGKKQYADEGTTTNAIECFWSHLKRSIIGVYYKTSKKHLQLYLDEMTFRYNTKELRTDRRFEMYLEKTQQKRLTWQSLTAKT</sequence>
<dbReference type="Pfam" id="PF12762">
    <property type="entry name" value="DDE_Tnp_IS1595"/>
    <property type="match status" value="1"/>
</dbReference>
<dbReference type="EMBL" id="FTNY01000001">
    <property type="protein sequence ID" value="SIS30115.1"/>
    <property type="molecule type" value="Genomic_DNA"/>
</dbReference>
<accession>A0A1N7HZ35</accession>
<dbReference type="InterPro" id="IPR024445">
    <property type="entry name" value="Tnp_ISXO2-like"/>
</dbReference>
<feature type="domain" description="ISXO2-like transposase" evidence="1">
    <location>
        <begin position="127"/>
        <end position="277"/>
    </location>
</feature>
<dbReference type="OrthoDB" id="9783459at2"/>
<evidence type="ECO:0000313" key="2">
    <source>
        <dbReference type="EMBL" id="SIS30115.1"/>
    </source>
</evidence>
<dbReference type="AlphaFoldDB" id="A0A1N7HZ35"/>
<keyword evidence="3" id="KW-1185">Reference proteome</keyword>
<proteinExistence type="predicted"/>
<dbReference type="PANTHER" id="PTHR47163:SF2">
    <property type="entry name" value="SI:DKEY-17M8.2"/>
    <property type="match status" value="1"/>
</dbReference>
<evidence type="ECO:0000259" key="1">
    <source>
        <dbReference type="SMART" id="SM01126"/>
    </source>
</evidence>
<reference evidence="3" key="1">
    <citation type="submission" date="2017-01" db="EMBL/GenBank/DDBJ databases">
        <authorList>
            <person name="Varghese N."/>
            <person name="Submissions S."/>
        </authorList>
    </citation>
    <scope>NUCLEOTIDE SEQUENCE [LARGE SCALE GENOMIC DNA]</scope>
    <source>
        <strain evidence="3">DSM 17126</strain>
    </source>
</reference>
<dbReference type="PANTHER" id="PTHR47163">
    <property type="entry name" value="DDE_TNP_IS1595 DOMAIN-CONTAINING PROTEIN"/>
    <property type="match status" value="1"/>
</dbReference>
<gene>
    <name evidence="2" type="ORF">SAMN05421639_101717</name>
</gene>
<evidence type="ECO:0000313" key="3">
    <source>
        <dbReference type="Proteomes" id="UP000186373"/>
    </source>
</evidence>